<feature type="region of interest" description="Disordered" evidence="1">
    <location>
        <begin position="221"/>
        <end position="262"/>
    </location>
</feature>
<dbReference type="EMBL" id="APCN01000122">
    <property type="status" value="NOT_ANNOTATED_CDS"/>
    <property type="molecule type" value="Genomic_DNA"/>
</dbReference>
<dbReference type="VEuPathDB" id="VectorBase:AARA007652"/>
<evidence type="ECO:0000313" key="3">
    <source>
        <dbReference type="Proteomes" id="UP000075840"/>
    </source>
</evidence>
<dbReference type="Proteomes" id="UP000075840">
    <property type="component" value="Unassembled WGS sequence"/>
</dbReference>
<proteinExistence type="predicted"/>
<protein>
    <submittedName>
        <fullName evidence="2">Uncharacterized protein</fullName>
    </submittedName>
</protein>
<organism evidence="2 3">
    <name type="scientific">Anopheles arabiensis</name>
    <name type="common">Mosquito</name>
    <dbReference type="NCBI Taxonomy" id="7173"/>
    <lineage>
        <taxon>Eukaryota</taxon>
        <taxon>Metazoa</taxon>
        <taxon>Ecdysozoa</taxon>
        <taxon>Arthropoda</taxon>
        <taxon>Hexapoda</taxon>
        <taxon>Insecta</taxon>
        <taxon>Pterygota</taxon>
        <taxon>Neoptera</taxon>
        <taxon>Endopterygota</taxon>
        <taxon>Diptera</taxon>
        <taxon>Nematocera</taxon>
        <taxon>Culicoidea</taxon>
        <taxon>Culicidae</taxon>
        <taxon>Anophelinae</taxon>
        <taxon>Anopheles</taxon>
    </lineage>
</organism>
<name>A0A182I255_ANOAR</name>
<dbReference type="RefSeq" id="XP_040156146.1">
    <property type="nucleotide sequence ID" value="XM_040300212.1"/>
</dbReference>
<dbReference type="GeneID" id="120896230"/>
<keyword evidence="3" id="KW-1185">Reference proteome</keyword>
<sequence length="291" mass="32909">MSTEEISSSGTDDGTQSLARRIIHYFYHRQAIAKDAWDIAFWQEFRRHHPDVTLEPKALRSYFFHEVMRNPREWSNLSYEVIQYLNPLFNRIREEVLEYRDLVEGIDYVYAEDPTDLRTEANGTQMPPLCLEPDGGLVAPSRATKRYITPSTAQIRSFVAAGLSELLWTEDENVTKPMLDAQECLSRIAVLTSNSIALLNCIEPGMACYERFHRPDPVERAVLPQDDTPESGLEVSGTPRMHPLASSTPIPSTSGQPGAARGHIISSRTPASVLRHVRSKPRKGAFKRNIM</sequence>
<dbReference type="KEGG" id="aara:120896230"/>
<evidence type="ECO:0000313" key="2">
    <source>
        <dbReference type="EnsemblMetazoa" id="AARA007652-PA"/>
    </source>
</evidence>
<dbReference type="VEuPathDB" id="VectorBase:AARA21_010427"/>
<dbReference type="AlphaFoldDB" id="A0A182I255"/>
<feature type="compositionally biased region" description="Polar residues" evidence="1">
    <location>
        <begin position="245"/>
        <end position="256"/>
    </location>
</feature>
<reference evidence="2" key="1">
    <citation type="submission" date="2022-08" db="UniProtKB">
        <authorList>
            <consortium name="EnsemblMetazoa"/>
        </authorList>
    </citation>
    <scope>IDENTIFICATION</scope>
    <source>
        <strain evidence="2">Dongola</strain>
    </source>
</reference>
<accession>A0A182I255</accession>
<dbReference type="EnsemblMetazoa" id="AARA007652-RA">
    <property type="protein sequence ID" value="AARA007652-PA"/>
    <property type="gene ID" value="AARA007652"/>
</dbReference>
<evidence type="ECO:0000256" key="1">
    <source>
        <dbReference type="SAM" id="MobiDB-lite"/>
    </source>
</evidence>